<reference evidence="1" key="1">
    <citation type="submission" date="2014-11" db="EMBL/GenBank/DDBJ databases">
        <authorList>
            <person name="Amaro Gonzalez C."/>
        </authorList>
    </citation>
    <scope>NUCLEOTIDE SEQUENCE</scope>
</reference>
<proteinExistence type="predicted"/>
<evidence type="ECO:0000313" key="1">
    <source>
        <dbReference type="EMBL" id="JAI02063.1"/>
    </source>
</evidence>
<organism evidence="1">
    <name type="scientific">Anguilla anguilla</name>
    <name type="common">European freshwater eel</name>
    <name type="synonym">Muraena anguilla</name>
    <dbReference type="NCBI Taxonomy" id="7936"/>
    <lineage>
        <taxon>Eukaryota</taxon>
        <taxon>Metazoa</taxon>
        <taxon>Chordata</taxon>
        <taxon>Craniata</taxon>
        <taxon>Vertebrata</taxon>
        <taxon>Euteleostomi</taxon>
        <taxon>Actinopterygii</taxon>
        <taxon>Neopterygii</taxon>
        <taxon>Teleostei</taxon>
        <taxon>Anguilliformes</taxon>
        <taxon>Anguillidae</taxon>
        <taxon>Anguilla</taxon>
    </lineage>
</organism>
<dbReference type="EMBL" id="GBXM01006515">
    <property type="protein sequence ID" value="JAI02063.1"/>
    <property type="molecule type" value="Transcribed_RNA"/>
</dbReference>
<reference evidence="1" key="2">
    <citation type="journal article" date="2015" name="Fish Shellfish Immunol.">
        <title>Early steps in the European eel (Anguilla anguilla)-Vibrio vulnificus interaction in the gills: Role of the RtxA13 toxin.</title>
        <authorList>
            <person name="Callol A."/>
            <person name="Pajuelo D."/>
            <person name="Ebbesson L."/>
            <person name="Teles M."/>
            <person name="MacKenzie S."/>
            <person name="Amaro C."/>
        </authorList>
    </citation>
    <scope>NUCLEOTIDE SEQUENCE</scope>
</reference>
<name>A0A0E9XH58_ANGAN</name>
<accession>A0A0E9XH58</accession>
<protein>
    <submittedName>
        <fullName evidence="1">Uncharacterized protein</fullName>
    </submittedName>
</protein>
<dbReference type="AlphaFoldDB" id="A0A0E9XH58"/>
<sequence>MTQFLFPCGVKMVLSICKGTGVSKTSHPFPLKWPRK</sequence>